<protein>
    <submittedName>
        <fullName evidence="2">Uncharacterized protein</fullName>
    </submittedName>
</protein>
<evidence type="ECO:0000313" key="2">
    <source>
        <dbReference type="EMBL" id="CAD8679879.1"/>
    </source>
</evidence>
<dbReference type="GO" id="GO:0005634">
    <property type="term" value="C:nucleus"/>
    <property type="evidence" value="ECO:0007669"/>
    <property type="project" value="TreeGrafter"/>
</dbReference>
<accession>A0A7S0RKJ1</accession>
<reference evidence="2" key="1">
    <citation type="submission" date="2021-01" db="EMBL/GenBank/DDBJ databases">
        <authorList>
            <person name="Corre E."/>
            <person name="Pelletier E."/>
            <person name="Niang G."/>
            <person name="Scheremetjew M."/>
            <person name="Finn R."/>
            <person name="Kale V."/>
            <person name="Holt S."/>
            <person name="Cochrane G."/>
            <person name="Meng A."/>
            <person name="Brown T."/>
            <person name="Cohen L."/>
        </authorList>
    </citation>
    <scope>NUCLEOTIDE SEQUENCE</scope>
    <source>
        <strain evidence="2">SAG 11-49</strain>
    </source>
</reference>
<gene>
    <name evidence="2" type="ORF">CLEI1391_LOCUS9275</name>
</gene>
<organism evidence="2">
    <name type="scientific">Chlamydomonas leiostraca</name>
    <dbReference type="NCBI Taxonomy" id="1034604"/>
    <lineage>
        <taxon>Eukaryota</taxon>
        <taxon>Viridiplantae</taxon>
        <taxon>Chlorophyta</taxon>
        <taxon>core chlorophytes</taxon>
        <taxon>Chlorophyceae</taxon>
        <taxon>CS clade</taxon>
        <taxon>Chlamydomonadales</taxon>
        <taxon>Chlamydomonadaceae</taxon>
        <taxon>Chlamydomonas</taxon>
    </lineage>
</organism>
<dbReference type="SUPFAM" id="SSF50729">
    <property type="entry name" value="PH domain-like"/>
    <property type="match status" value="1"/>
</dbReference>
<feature type="region of interest" description="Disordered" evidence="1">
    <location>
        <begin position="187"/>
        <end position="216"/>
    </location>
</feature>
<dbReference type="AlphaFoldDB" id="A0A7S0RKJ1"/>
<dbReference type="CDD" id="cd13214">
    <property type="entry name" value="PH-GRAM_WBP2"/>
    <property type="match status" value="1"/>
</dbReference>
<dbReference type="InterPro" id="IPR044852">
    <property type="entry name" value="WBP2-like"/>
</dbReference>
<dbReference type="EMBL" id="HBFB01016592">
    <property type="protein sequence ID" value="CAD8679879.1"/>
    <property type="molecule type" value="Transcribed_RNA"/>
</dbReference>
<evidence type="ECO:0000256" key="1">
    <source>
        <dbReference type="SAM" id="MobiDB-lite"/>
    </source>
</evidence>
<dbReference type="GO" id="GO:0031490">
    <property type="term" value="F:chromatin DNA binding"/>
    <property type="evidence" value="ECO:0007669"/>
    <property type="project" value="TreeGrafter"/>
</dbReference>
<dbReference type="GO" id="GO:0003713">
    <property type="term" value="F:transcription coactivator activity"/>
    <property type="evidence" value="ECO:0007669"/>
    <property type="project" value="InterPro"/>
</dbReference>
<name>A0A7S0RKJ1_9CHLO</name>
<dbReference type="PANTHER" id="PTHR31606">
    <property type="entry name" value="WW DOMAIN BINDING PROTEIN 2, ISOFORM E"/>
    <property type="match status" value="1"/>
</dbReference>
<proteinExistence type="predicted"/>
<feature type="compositionally biased region" description="Acidic residues" evidence="1">
    <location>
        <begin position="206"/>
        <end position="216"/>
    </location>
</feature>
<dbReference type="PANTHER" id="PTHR31606:SF1">
    <property type="entry name" value="WW DOMAIN BINDING PROTEIN 2, ISOFORM E"/>
    <property type="match status" value="1"/>
</dbReference>
<sequence length="216" mass="23472">MAANPALVNTLQNELVPAPFPEEAFVLKRTGVQFELEGVATTSGRWSCTGTLFLSNVRAVFIGDKADPSGLRAFDLPLVYLRNDSLHQPIFFCNNIKGQVWPAVQGGGPGGSLPPHDFKIIFKEGGIGTFWPLYYTLSVRAKNALEEAQAAHRRGPVDANPAPYAEGLVQRAFVDPSDPTTVYLAQPAVPPESRVKQAPKYAANYGEDEAYEPGER</sequence>